<evidence type="ECO:0000256" key="2">
    <source>
        <dbReference type="SAM" id="MobiDB-lite"/>
    </source>
</evidence>
<dbReference type="AlphaFoldDB" id="A0A072VKD8"/>
<evidence type="ECO:0000313" key="5">
    <source>
        <dbReference type="EMBL" id="RHN79397.1"/>
    </source>
</evidence>
<reference evidence="6" key="3">
    <citation type="submission" date="2015-04" db="UniProtKB">
        <authorList>
            <consortium name="EnsemblPlants"/>
        </authorList>
    </citation>
    <scope>IDENTIFICATION</scope>
    <source>
        <strain evidence="6">cv. Jemalong A17</strain>
    </source>
</reference>
<evidence type="ECO:0000256" key="1">
    <source>
        <dbReference type="ARBA" id="ARBA00022729"/>
    </source>
</evidence>
<reference evidence="4 7" key="1">
    <citation type="journal article" date="2011" name="Nature">
        <title>The Medicago genome provides insight into the evolution of rhizobial symbioses.</title>
        <authorList>
            <person name="Young N.D."/>
            <person name="Debelle F."/>
            <person name="Oldroyd G.E."/>
            <person name="Geurts R."/>
            <person name="Cannon S.B."/>
            <person name="Udvardi M.K."/>
            <person name="Benedito V.A."/>
            <person name="Mayer K.F."/>
            <person name="Gouzy J."/>
            <person name="Schoof H."/>
            <person name="Van de Peer Y."/>
            <person name="Proost S."/>
            <person name="Cook D.R."/>
            <person name="Meyers B.C."/>
            <person name="Spannagl M."/>
            <person name="Cheung F."/>
            <person name="De Mita S."/>
            <person name="Krishnakumar V."/>
            <person name="Gundlach H."/>
            <person name="Zhou S."/>
            <person name="Mudge J."/>
            <person name="Bharti A.K."/>
            <person name="Murray J.D."/>
            <person name="Naoumkina M.A."/>
            <person name="Rosen B."/>
            <person name="Silverstein K.A."/>
            <person name="Tang H."/>
            <person name="Rombauts S."/>
            <person name="Zhao P.X."/>
            <person name="Zhou P."/>
            <person name="Barbe V."/>
            <person name="Bardou P."/>
            <person name="Bechner M."/>
            <person name="Bellec A."/>
            <person name="Berger A."/>
            <person name="Berges H."/>
            <person name="Bidwell S."/>
            <person name="Bisseling T."/>
            <person name="Choisne N."/>
            <person name="Couloux A."/>
            <person name="Denny R."/>
            <person name="Deshpande S."/>
            <person name="Dai X."/>
            <person name="Doyle J.J."/>
            <person name="Dudez A.M."/>
            <person name="Farmer A.D."/>
            <person name="Fouteau S."/>
            <person name="Franken C."/>
            <person name="Gibelin C."/>
            <person name="Gish J."/>
            <person name="Goldstein S."/>
            <person name="Gonzalez A.J."/>
            <person name="Green P.J."/>
            <person name="Hallab A."/>
            <person name="Hartog M."/>
            <person name="Hua A."/>
            <person name="Humphray S.J."/>
            <person name="Jeong D.H."/>
            <person name="Jing Y."/>
            <person name="Jocker A."/>
            <person name="Kenton S.M."/>
            <person name="Kim D.J."/>
            <person name="Klee K."/>
            <person name="Lai H."/>
            <person name="Lang C."/>
            <person name="Lin S."/>
            <person name="Macmil S.L."/>
            <person name="Magdelenat G."/>
            <person name="Matthews L."/>
            <person name="McCorrison J."/>
            <person name="Monaghan E.L."/>
            <person name="Mun J.H."/>
            <person name="Najar F.Z."/>
            <person name="Nicholson C."/>
            <person name="Noirot C."/>
            <person name="O'Bleness M."/>
            <person name="Paule C.R."/>
            <person name="Poulain J."/>
            <person name="Prion F."/>
            <person name="Qin B."/>
            <person name="Qu C."/>
            <person name="Retzel E.F."/>
            <person name="Riddle C."/>
            <person name="Sallet E."/>
            <person name="Samain S."/>
            <person name="Samson N."/>
            <person name="Sanders I."/>
            <person name="Saurat O."/>
            <person name="Scarpelli C."/>
            <person name="Schiex T."/>
            <person name="Segurens B."/>
            <person name="Severin A.J."/>
            <person name="Sherrier D.J."/>
            <person name="Shi R."/>
            <person name="Sims S."/>
            <person name="Singer S.R."/>
            <person name="Sinharoy S."/>
            <person name="Sterck L."/>
            <person name="Viollet A."/>
            <person name="Wang B.B."/>
            <person name="Wang K."/>
            <person name="Wang M."/>
            <person name="Wang X."/>
            <person name="Warfsmann J."/>
            <person name="Weissenbach J."/>
            <person name="White D.D."/>
            <person name="White J.D."/>
            <person name="Wiley G.B."/>
            <person name="Wincker P."/>
            <person name="Xing Y."/>
            <person name="Yang L."/>
            <person name="Yao Z."/>
            <person name="Ying F."/>
            <person name="Zhai J."/>
            <person name="Zhou L."/>
            <person name="Zuber A."/>
            <person name="Denarie J."/>
            <person name="Dixon R.A."/>
            <person name="May G.D."/>
            <person name="Schwartz D.C."/>
            <person name="Rogers J."/>
            <person name="Quetier F."/>
            <person name="Town C.D."/>
            <person name="Roe B.A."/>
        </authorList>
    </citation>
    <scope>NUCLEOTIDE SEQUENCE [LARGE SCALE GENOMIC DNA]</scope>
    <source>
        <strain evidence="4">A17</strain>
        <strain evidence="6 7">cv. Jemalong A17</strain>
    </source>
</reference>
<feature type="chain" id="PRO_5014500779" evidence="3">
    <location>
        <begin position="22"/>
        <end position="343"/>
    </location>
</feature>
<dbReference type="GO" id="GO:0071944">
    <property type="term" value="C:cell periphery"/>
    <property type="evidence" value="ECO:0000318"/>
    <property type="project" value="GO_Central"/>
</dbReference>
<reference evidence="4 7" key="2">
    <citation type="journal article" date="2014" name="BMC Genomics">
        <title>An improved genome release (version Mt4.0) for the model legume Medicago truncatula.</title>
        <authorList>
            <person name="Tang H."/>
            <person name="Krishnakumar V."/>
            <person name="Bidwell S."/>
            <person name="Rosen B."/>
            <person name="Chan A."/>
            <person name="Zhou S."/>
            <person name="Gentzbittel L."/>
            <person name="Childs K.L."/>
            <person name="Yandell M."/>
            <person name="Gundlach H."/>
            <person name="Mayer K.F."/>
            <person name="Schwartz D.C."/>
            <person name="Town C.D."/>
        </authorList>
    </citation>
    <scope>GENOME REANNOTATION</scope>
    <source>
        <strain evidence="4">A17</strain>
        <strain evidence="6 7">cv. Jemalong A17</strain>
    </source>
</reference>
<dbReference type="EnsemblPlants" id="KEH41863">
    <property type="protein sequence ID" value="KEH41863"/>
    <property type="gene ID" value="MTR_1g055415"/>
</dbReference>
<dbReference type="PANTHER" id="PTHR33470">
    <property type="entry name" value="OS01G0164075 PROTEIN"/>
    <property type="match status" value="1"/>
</dbReference>
<dbReference type="Gramene" id="rna3183">
    <property type="protein sequence ID" value="RHN79397.1"/>
    <property type="gene ID" value="gene3183"/>
</dbReference>
<evidence type="ECO:0000313" key="8">
    <source>
        <dbReference type="Proteomes" id="UP000265566"/>
    </source>
</evidence>
<keyword evidence="7" id="KW-1185">Reference proteome</keyword>
<gene>
    <name evidence="6" type="primary">25483671</name>
    <name evidence="4" type="ordered locus">MTR_1g055415</name>
    <name evidence="5" type="ORF">MtrunA17_Chr1g0176911</name>
</gene>
<feature type="compositionally biased region" description="Basic residues" evidence="2">
    <location>
        <begin position="159"/>
        <end position="178"/>
    </location>
</feature>
<feature type="compositionally biased region" description="Low complexity" evidence="2">
    <location>
        <begin position="46"/>
        <end position="67"/>
    </location>
</feature>
<evidence type="ECO:0000256" key="3">
    <source>
        <dbReference type="SAM" id="SignalP"/>
    </source>
</evidence>
<dbReference type="HOGENOM" id="CLU_055714_0_0_1"/>
<reference evidence="5" key="5">
    <citation type="journal article" date="2018" name="Nat. Plants">
        <title>Whole-genome landscape of Medicago truncatula symbiotic genes.</title>
        <authorList>
            <person name="Pecrix Y."/>
            <person name="Gamas P."/>
            <person name="Carrere S."/>
        </authorList>
    </citation>
    <scope>NUCLEOTIDE SEQUENCE</scope>
    <source>
        <tissue evidence="5">Leaves</tissue>
    </source>
</reference>
<proteinExistence type="predicted"/>
<dbReference type="OrthoDB" id="1433797at2759"/>
<dbReference type="PANTHER" id="PTHR33470:SF22">
    <property type="entry name" value="POLLEN OLE E 1 ALLERGEN AND EXTENSIN FAMILY PROTEIN"/>
    <property type="match status" value="1"/>
</dbReference>
<dbReference type="Proteomes" id="UP000002051">
    <property type="component" value="Unassembled WGS sequence"/>
</dbReference>
<dbReference type="EMBL" id="PSQE01000001">
    <property type="protein sequence ID" value="RHN79397.1"/>
    <property type="molecule type" value="Genomic_DNA"/>
</dbReference>
<feature type="region of interest" description="Disordered" evidence="2">
    <location>
        <begin position="30"/>
        <end position="211"/>
    </location>
</feature>
<reference evidence="8" key="4">
    <citation type="journal article" date="2018" name="Nat. Plants">
        <title>Whole-genome landscape of Medicago truncatula symbiotic genes.</title>
        <authorList>
            <person name="Pecrix Y."/>
            <person name="Staton S.E."/>
            <person name="Sallet E."/>
            <person name="Lelandais-Briere C."/>
            <person name="Moreau S."/>
            <person name="Carrere S."/>
            <person name="Blein T."/>
            <person name="Jardinaud M.F."/>
            <person name="Latrasse D."/>
            <person name="Zouine M."/>
            <person name="Zahm M."/>
            <person name="Kreplak J."/>
            <person name="Mayjonade B."/>
            <person name="Satge C."/>
            <person name="Perez M."/>
            <person name="Cauet S."/>
            <person name="Marande W."/>
            <person name="Chantry-Darmon C."/>
            <person name="Lopez-Roques C."/>
            <person name="Bouchez O."/>
            <person name="Berard A."/>
            <person name="Debelle F."/>
            <person name="Munos S."/>
            <person name="Bendahmane A."/>
            <person name="Berges H."/>
            <person name="Niebel A."/>
            <person name="Buitink J."/>
            <person name="Frugier F."/>
            <person name="Benhamed M."/>
            <person name="Crespi M."/>
            <person name="Gouzy J."/>
            <person name="Gamas P."/>
        </authorList>
    </citation>
    <scope>NUCLEOTIDE SEQUENCE [LARGE SCALE GENOMIC DNA]</scope>
    <source>
        <strain evidence="8">cv. Jemalong A17</strain>
    </source>
</reference>
<sequence>MAKTLLLFFLFLQITSFIAFAEKLETLHHKPATPHHSPTKSPVHKPLASPPHHNHSPSHAPSHVHTPLHPPHPAKPPTHHHHQHQHHSPSPTPSHVHPPLHPRHPAKPPTHHHQQHSPAHSPIKSPVHTPLHPPHPAKPPTHHRHQHHSPSPAPSHVHTPLHPRHPAKPPTHYHHHSPAHAPIKPPVHKPLLPPHSAKSPTHHHPPAHAPTHTHVSRNLIAVEGVVYVKSCNHTGVDTLKGATPLPGAIVKLQCNNTKYKLVLKAKTNKKGYFYIGGPKNITGYSTRHCNVVLDSAPKVLKPSNLHGGVIGALLKLVKRSMSKGVYVKLFSVGPFAFEPKCHH</sequence>
<evidence type="ECO:0000313" key="6">
    <source>
        <dbReference type="EnsemblPlants" id="KEH41863"/>
    </source>
</evidence>
<evidence type="ECO:0000313" key="4">
    <source>
        <dbReference type="EMBL" id="KEH41863.1"/>
    </source>
</evidence>
<feature type="compositionally biased region" description="Basic residues" evidence="2">
    <location>
        <begin position="98"/>
        <end position="115"/>
    </location>
</feature>
<feature type="compositionally biased region" description="Basic residues" evidence="2">
    <location>
        <begin position="77"/>
        <end position="87"/>
    </location>
</feature>
<organism evidence="4 7">
    <name type="scientific">Medicago truncatula</name>
    <name type="common">Barrel medic</name>
    <name type="synonym">Medicago tribuloides</name>
    <dbReference type="NCBI Taxonomy" id="3880"/>
    <lineage>
        <taxon>Eukaryota</taxon>
        <taxon>Viridiplantae</taxon>
        <taxon>Streptophyta</taxon>
        <taxon>Embryophyta</taxon>
        <taxon>Tracheophyta</taxon>
        <taxon>Spermatophyta</taxon>
        <taxon>Magnoliopsida</taxon>
        <taxon>eudicotyledons</taxon>
        <taxon>Gunneridae</taxon>
        <taxon>Pentapetalae</taxon>
        <taxon>rosids</taxon>
        <taxon>fabids</taxon>
        <taxon>Fabales</taxon>
        <taxon>Fabaceae</taxon>
        <taxon>Papilionoideae</taxon>
        <taxon>50 kb inversion clade</taxon>
        <taxon>NPAAA clade</taxon>
        <taxon>Hologalegina</taxon>
        <taxon>IRL clade</taxon>
        <taxon>Trifolieae</taxon>
        <taxon>Medicago</taxon>
    </lineage>
</organism>
<dbReference type="Proteomes" id="UP000265566">
    <property type="component" value="Chromosome 1"/>
</dbReference>
<dbReference type="KEGG" id="mtr:25483671"/>
<dbReference type="EMBL" id="CM001217">
    <property type="protein sequence ID" value="KEH41863.1"/>
    <property type="molecule type" value="Genomic_DNA"/>
</dbReference>
<name>A0A072VKD8_MEDTR</name>
<keyword evidence="1 3" id="KW-0732">Signal</keyword>
<dbReference type="Pfam" id="PF01190">
    <property type="entry name" value="Pollen_Ole_e_1"/>
    <property type="match status" value="1"/>
</dbReference>
<protein>
    <submittedName>
        <fullName evidence="4">Pollen Ole e I family allergen</fullName>
    </submittedName>
</protein>
<feature type="signal peptide" evidence="3">
    <location>
        <begin position="1"/>
        <end position="21"/>
    </location>
</feature>
<evidence type="ECO:0000313" key="7">
    <source>
        <dbReference type="Proteomes" id="UP000002051"/>
    </source>
</evidence>
<accession>A0A072VKD8</accession>